<dbReference type="PANTHER" id="PTHR38767">
    <property type="entry name" value="DNA POLYMERASE III SUBUNIT CHI"/>
    <property type="match status" value="1"/>
</dbReference>
<proteinExistence type="predicted"/>
<dbReference type="InterPro" id="IPR036768">
    <property type="entry name" value="PolIII_chi_sf"/>
</dbReference>
<dbReference type="GO" id="GO:0006260">
    <property type="term" value="P:DNA replication"/>
    <property type="evidence" value="ECO:0007669"/>
    <property type="project" value="InterPro"/>
</dbReference>
<dbReference type="InterPro" id="IPR007459">
    <property type="entry name" value="DNA_pol3_chi"/>
</dbReference>
<dbReference type="OrthoDB" id="5297568at2"/>
<dbReference type="AlphaFoldDB" id="A0A4R6Y8H6"/>
<protein>
    <submittedName>
        <fullName evidence="1">DNA polymerase III chi subunit</fullName>
    </submittedName>
</protein>
<reference evidence="1 2" key="1">
    <citation type="submission" date="2019-03" db="EMBL/GenBank/DDBJ databases">
        <title>Genomic Encyclopedia of Type Strains, Phase IV (KMG-IV): sequencing the most valuable type-strain genomes for metagenomic binning, comparative biology and taxonomic classification.</title>
        <authorList>
            <person name="Goeker M."/>
        </authorList>
    </citation>
    <scope>NUCLEOTIDE SEQUENCE [LARGE SCALE GENOMIC DNA]</scope>
    <source>
        <strain evidence="1 2">DSM 102852</strain>
    </source>
</reference>
<dbReference type="GO" id="GO:0003887">
    <property type="term" value="F:DNA-directed DNA polymerase activity"/>
    <property type="evidence" value="ECO:0007669"/>
    <property type="project" value="InterPro"/>
</dbReference>
<organism evidence="1 2">
    <name type="scientific">Hydromonas duriensis</name>
    <dbReference type="NCBI Taxonomy" id="1527608"/>
    <lineage>
        <taxon>Bacteria</taxon>
        <taxon>Pseudomonadati</taxon>
        <taxon>Pseudomonadota</taxon>
        <taxon>Betaproteobacteria</taxon>
        <taxon>Burkholderiales</taxon>
        <taxon>Burkholderiaceae</taxon>
        <taxon>Hydromonas</taxon>
    </lineage>
</organism>
<accession>A0A4R6Y8H6</accession>
<evidence type="ECO:0000313" key="2">
    <source>
        <dbReference type="Proteomes" id="UP000294480"/>
    </source>
</evidence>
<keyword evidence="2" id="KW-1185">Reference proteome</keyword>
<evidence type="ECO:0000313" key="1">
    <source>
        <dbReference type="EMBL" id="TDR31709.1"/>
    </source>
</evidence>
<sequence length="141" mass="15956">MTKIDFFSNAPNRIDYVARLLAKVQAAQQTAVVYGDAPVLSALSDALWHQSSFLAHDIQPKQLSHCASLVLMMNVSDDLPHHDVLINLSDETPHFFARFNRLIEVVPNEDTPKQAARERWGFYKSRGYLLTHHDIAAKRSS</sequence>
<dbReference type="PANTHER" id="PTHR38767:SF1">
    <property type="entry name" value="DNA POLYMERASE III SUBUNIT CHI"/>
    <property type="match status" value="1"/>
</dbReference>
<dbReference type="EMBL" id="SNZE01000008">
    <property type="protein sequence ID" value="TDR31709.1"/>
    <property type="molecule type" value="Genomic_DNA"/>
</dbReference>
<dbReference type="Proteomes" id="UP000294480">
    <property type="component" value="Unassembled WGS sequence"/>
</dbReference>
<dbReference type="GO" id="GO:0032298">
    <property type="term" value="P:positive regulation of DNA-templated DNA replication initiation"/>
    <property type="evidence" value="ECO:0007669"/>
    <property type="project" value="TreeGrafter"/>
</dbReference>
<dbReference type="SUPFAM" id="SSF102400">
    <property type="entry name" value="DNA polymerase III chi subunit"/>
    <property type="match status" value="1"/>
</dbReference>
<dbReference type="Gene3D" id="3.40.50.10110">
    <property type="entry name" value="DNA polymerase III subunit chi"/>
    <property type="match status" value="1"/>
</dbReference>
<comment type="caution">
    <text evidence="1">The sequence shown here is derived from an EMBL/GenBank/DDBJ whole genome shotgun (WGS) entry which is preliminary data.</text>
</comment>
<gene>
    <name evidence="1" type="ORF">DFR44_10892</name>
</gene>
<name>A0A4R6Y8H6_9BURK</name>
<dbReference type="Pfam" id="PF04364">
    <property type="entry name" value="DNA_pol3_chi"/>
    <property type="match status" value="1"/>
</dbReference>
<dbReference type="GO" id="GO:0003677">
    <property type="term" value="F:DNA binding"/>
    <property type="evidence" value="ECO:0007669"/>
    <property type="project" value="InterPro"/>
</dbReference>
<dbReference type="RefSeq" id="WP_133619802.1">
    <property type="nucleotide sequence ID" value="NZ_SNZE01000008.1"/>
</dbReference>